<proteinExistence type="predicted"/>
<name>A0A3B0Y9Z9_9ZZZZ</name>
<dbReference type="EMBL" id="UOFJ01000722">
    <property type="protein sequence ID" value="VAW73630.1"/>
    <property type="molecule type" value="Genomic_DNA"/>
</dbReference>
<organism evidence="2">
    <name type="scientific">hydrothermal vent metagenome</name>
    <dbReference type="NCBI Taxonomy" id="652676"/>
    <lineage>
        <taxon>unclassified sequences</taxon>
        <taxon>metagenomes</taxon>
        <taxon>ecological metagenomes</taxon>
    </lineage>
</organism>
<reference evidence="2" key="1">
    <citation type="submission" date="2018-06" db="EMBL/GenBank/DDBJ databases">
        <authorList>
            <person name="Zhirakovskaya E."/>
        </authorList>
    </citation>
    <scope>NUCLEOTIDE SEQUENCE</scope>
</reference>
<accession>A0A3B0Y9Z9</accession>
<feature type="region of interest" description="Disordered" evidence="1">
    <location>
        <begin position="1"/>
        <end position="30"/>
    </location>
</feature>
<protein>
    <submittedName>
        <fullName evidence="2">Uncharacterized protein</fullName>
    </submittedName>
</protein>
<dbReference type="AlphaFoldDB" id="A0A3B0Y9Z9"/>
<sequence length="859" mass="95135">MGFKEKDNLDSQASDIDRIESVPVPEETDPVQRCPLQDRKVINVTPKIELEYKVAIIDSSHNKYQPVSEDKLYATPVLVELSLNQDVPSPIFDAGAKLVVAGPGKIEFYTDENLTTKIDTSKPFSADQISESMILKIWAKGVGLGKCMLQLILEESSNGDFVNRAPATHEMTVVELKMNVFQQDVKALEKIQINPDVEPVASYHTALSNLVLPDQLILTDKEKASSGRTLHKQENNSFSRAKIELLKIDSSIWPAGTENYKILLSAETNSGALKIYDSEFDGNEIALPMRISRSSLSVNKVYWVEGGAVADMLGRIILSVGLDRDAGGVPNSPKIFGDWAKFTSVEISDVRLKVIADADKVEVWDVNRERFYVNLDGADDARNLKDKPGQRKVKIFAKLSKKIPDVVIHFCLVPDKKNWEKAHWGNDLPNTWEFKNIDRKLKHIDKSDPENLMHFSAKTDEDGVAVIDKLVLSRIGGDVFTLAAYLGQDPHLAKYVDGHVDLSKKKPVFAANKIHIWRKFHLQYTYNKNVVLPGRANTQAAFNKSFIEIKEVDEEQYDAATIPGLVEHELWQFNMSGSRRKVVCVGDINKAKFNHMYKAPTDTTKPKSHMVMCDVQWDSAVGPDRDYFLTSNTGVFGYKNAAGNDYLGVFDPPLAGGSIVVPGSSTWSWSDAAGKVHQGEITDANIAIKITRAFYGEVEVTIPAVCPIGCSCGAPGVAITPTAANSAVVHLKLNAATGPWAGESGLPGYPHCLIVINPNINRFNHTIAHEIGHLFKSVREDLGWHGMPDHPDQYRKRGGQGSHCKKDANEDAAEVDQLGNKQYKNGTCIMYHMATGNNAFCDNCSADMRVRDISDIFKD</sequence>
<gene>
    <name evidence="2" type="ORF">MNBD_GAMMA10-1204</name>
</gene>
<evidence type="ECO:0000256" key="1">
    <source>
        <dbReference type="SAM" id="MobiDB-lite"/>
    </source>
</evidence>
<feature type="compositionally biased region" description="Basic and acidic residues" evidence="1">
    <location>
        <begin position="1"/>
        <end position="20"/>
    </location>
</feature>
<evidence type="ECO:0000313" key="2">
    <source>
        <dbReference type="EMBL" id="VAW73630.1"/>
    </source>
</evidence>